<evidence type="ECO:0000256" key="1">
    <source>
        <dbReference type="SAM" id="MobiDB-lite"/>
    </source>
</evidence>
<feature type="region of interest" description="Disordered" evidence="1">
    <location>
        <begin position="167"/>
        <end position="220"/>
    </location>
</feature>
<reference evidence="2 3" key="1">
    <citation type="submission" date="2014-05" db="EMBL/GenBank/DDBJ databases">
        <title>Draft Genome Sequence of Kitasatospora cheerisanensis KCTC 2395.</title>
        <authorList>
            <person name="Nam D.H."/>
        </authorList>
    </citation>
    <scope>NUCLEOTIDE SEQUENCE [LARGE SCALE GENOMIC DNA]</scope>
    <source>
        <strain evidence="2 3">KCTC 2395</strain>
    </source>
</reference>
<gene>
    <name evidence="2" type="ORF">KCH_09300</name>
</gene>
<evidence type="ECO:0000313" key="3">
    <source>
        <dbReference type="Proteomes" id="UP000027178"/>
    </source>
</evidence>
<dbReference type="EMBL" id="JNBY01000041">
    <property type="protein sequence ID" value="KDN87303.1"/>
    <property type="molecule type" value="Genomic_DNA"/>
</dbReference>
<organism evidence="2 3">
    <name type="scientific">Kitasatospora cheerisanensis KCTC 2395</name>
    <dbReference type="NCBI Taxonomy" id="1348663"/>
    <lineage>
        <taxon>Bacteria</taxon>
        <taxon>Bacillati</taxon>
        <taxon>Actinomycetota</taxon>
        <taxon>Actinomycetes</taxon>
        <taxon>Kitasatosporales</taxon>
        <taxon>Streptomycetaceae</taxon>
        <taxon>Kitasatospora</taxon>
    </lineage>
</organism>
<keyword evidence="3" id="KW-1185">Reference proteome</keyword>
<dbReference type="eggNOG" id="ENOG502Z8PZ">
    <property type="taxonomic scope" value="Bacteria"/>
</dbReference>
<sequence length="306" mass="30982">MTRRWERQSAGSAAAVGFDTGVLLAAASRQEEAERLVTAGGPLLLATAPTEEATAAAFAHTAVLAGRPGNAAALAEAGRLFGRLAHLLDAAEDRQQDEAQGLWNPLTVTGTSQQEARRLCRDAVHGIKLALAEVEFTDRALVHRLLAHETGEAVDRVFGRAGHACAHQAPAGSTPAGTGAGGSGAGGSGGPSTPTDPDAPSGPAAPSGPDAPSGPQLPPVPPKPHRGLIAGCAAWLTMACTCQLLCCEHDHPFSRERRKGFCQRNCDSCCDACDCCSGCDGGCCGDDGCCGGCDCCGCDGCGCDCS</sequence>
<dbReference type="HOGENOM" id="CLU_045655_0_0_11"/>
<name>A0A066Z0J2_9ACTN</name>
<evidence type="ECO:0000313" key="2">
    <source>
        <dbReference type="EMBL" id="KDN87303.1"/>
    </source>
</evidence>
<accession>A0A066Z0J2</accession>
<protein>
    <submittedName>
        <fullName evidence="2">Regulatory protein</fullName>
    </submittedName>
</protein>
<feature type="compositionally biased region" description="Low complexity" evidence="1">
    <location>
        <begin position="191"/>
        <end position="214"/>
    </location>
</feature>
<dbReference type="Proteomes" id="UP000027178">
    <property type="component" value="Unassembled WGS sequence"/>
</dbReference>
<dbReference type="PATRIC" id="fig|1348663.4.peg.882"/>
<feature type="compositionally biased region" description="Gly residues" evidence="1">
    <location>
        <begin position="178"/>
        <end position="190"/>
    </location>
</feature>
<comment type="caution">
    <text evidence="2">The sequence shown here is derived from an EMBL/GenBank/DDBJ whole genome shotgun (WGS) entry which is preliminary data.</text>
</comment>
<proteinExistence type="predicted"/>
<dbReference type="AlphaFoldDB" id="A0A066Z0J2"/>